<dbReference type="InterPro" id="IPR021109">
    <property type="entry name" value="Peptidase_aspartic_dom_sf"/>
</dbReference>
<evidence type="ECO:0000313" key="4">
    <source>
        <dbReference type="Proteomes" id="UP000242715"/>
    </source>
</evidence>
<reference evidence="4" key="1">
    <citation type="journal article" date="2017" name="Front. Plant Sci.">
        <title>Climate Clever Clovers: New Paradigm to Reduce the Environmental Footprint of Ruminants by Breeding Low Methanogenic Forages Utilizing Haplotype Variation.</title>
        <authorList>
            <person name="Kaur P."/>
            <person name="Appels R."/>
            <person name="Bayer P.E."/>
            <person name="Keeble-Gagnere G."/>
            <person name="Wang J."/>
            <person name="Hirakawa H."/>
            <person name="Shirasawa K."/>
            <person name="Vercoe P."/>
            <person name="Stefanova K."/>
            <person name="Durmic Z."/>
            <person name="Nichols P."/>
            <person name="Revell C."/>
            <person name="Isobe S.N."/>
            <person name="Edwards D."/>
            <person name="Erskine W."/>
        </authorList>
    </citation>
    <scope>NUCLEOTIDE SEQUENCE [LARGE SCALE GENOMIC DNA]</scope>
    <source>
        <strain evidence="4">cv. Daliak</strain>
    </source>
</reference>
<dbReference type="PANTHER" id="PTHR33067:SF9">
    <property type="entry name" value="RNA-DIRECTED DNA POLYMERASE"/>
    <property type="match status" value="1"/>
</dbReference>
<keyword evidence="4" id="KW-1185">Reference proteome</keyword>
<evidence type="ECO:0000313" key="3">
    <source>
        <dbReference type="EMBL" id="GAU30938.1"/>
    </source>
</evidence>
<dbReference type="Gene3D" id="2.40.70.10">
    <property type="entry name" value="Acid Proteases"/>
    <property type="match status" value="1"/>
</dbReference>
<dbReference type="Pfam" id="PF03732">
    <property type="entry name" value="Retrotrans_gag"/>
    <property type="match status" value="1"/>
</dbReference>
<dbReference type="CDD" id="cd00303">
    <property type="entry name" value="retropepsin_like"/>
    <property type="match status" value="1"/>
</dbReference>
<dbReference type="Proteomes" id="UP000242715">
    <property type="component" value="Unassembled WGS sequence"/>
</dbReference>
<name>A0A2Z6MGD8_TRISU</name>
<protein>
    <recommendedName>
        <fullName evidence="2">Retrotransposon gag domain-containing protein</fullName>
    </recommendedName>
</protein>
<feature type="coiled-coil region" evidence="1">
    <location>
        <begin position="316"/>
        <end position="347"/>
    </location>
</feature>
<evidence type="ECO:0000259" key="2">
    <source>
        <dbReference type="Pfam" id="PF03732"/>
    </source>
</evidence>
<keyword evidence="1" id="KW-0175">Coiled coil</keyword>
<gene>
    <name evidence="3" type="ORF">TSUD_143860</name>
</gene>
<feature type="domain" description="Retrotransposon gag" evidence="2">
    <location>
        <begin position="56"/>
        <end position="149"/>
    </location>
</feature>
<dbReference type="OrthoDB" id="1305902at2759"/>
<dbReference type="EMBL" id="DF973440">
    <property type="protein sequence ID" value="GAU30938.1"/>
    <property type="molecule type" value="Genomic_DNA"/>
</dbReference>
<dbReference type="PANTHER" id="PTHR33067">
    <property type="entry name" value="RNA-DIRECTED DNA POLYMERASE-RELATED"/>
    <property type="match status" value="1"/>
</dbReference>
<evidence type="ECO:0000256" key="1">
    <source>
        <dbReference type="SAM" id="Coils"/>
    </source>
</evidence>
<accession>A0A2Z6MGD8</accession>
<dbReference type="InterPro" id="IPR005162">
    <property type="entry name" value="Retrotrans_gag_dom"/>
</dbReference>
<organism evidence="3 4">
    <name type="scientific">Trifolium subterraneum</name>
    <name type="common">Subterranean clover</name>
    <dbReference type="NCBI Taxonomy" id="3900"/>
    <lineage>
        <taxon>Eukaryota</taxon>
        <taxon>Viridiplantae</taxon>
        <taxon>Streptophyta</taxon>
        <taxon>Embryophyta</taxon>
        <taxon>Tracheophyta</taxon>
        <taxon>Spermatophyta</taxon>
        <taxon>Magnoliopsida</taxon>
        <taxon>eudicotyledons</taxon>
        <taxon>Gunneridae</taxon>
        <taxon>Pentapetalae</taxon>
        <taxon>rosids</taxon>
        <taxon>fabids</taxon>
        <taxon>Fabales</taxon>
        <taxon>Fabaceae</taxon>
        <taxon>Papilionoideae</taxon>
        <taxon>50 kb inversion clade</taxon>
        <taxon>NPAAA clade</taxon>
        <taxon>Hologalegina</taxon>
        <taxon>IRL clade</taxon>
        <taxon>Trifolieae</taxon>
        <taxon>Trifolium</taxon>
    </lineage>
</organism>
<dbReference type="AlphaFoldDB" id="A0A2Z6MGD8"/>
<proteinExistence type="predicted"/>
<sequence length="604" mass="68583">MRRIMVEAQCHATTVRDGWLILPDRHEDPYNHLVKFYEIAGALGTSVAEEEAVFMRMFPHSLIGQAKDWYLDQPRPVMTNWNTLEEKFLEIFFPHHKFMEAKTSIAVFSQGANETLNEAWERYKSMLRKCPNRGFDELTQIHIFRNGLLQQIKLLLDATAGGSLLSLSVADATTIIEKMALSDRQGDYNRNPLQRKPGVLELDTSDAVLAQNKLLTNTVDQLSKQMTKMLNLQKEGNKAKQVAYCELCIGDHPTGHCPPTNEEVNFLGNQQRQGQYQNKTGYQRGNNSNYGQGWKHDVGTSNRKRQYESYNQAPPMQNQNSKIEETLSKLMEMVKESNQQNQQYQRSHDAVLRNFETQLQQNQRYQIASEAATRNLETQLGQLAKQIGNNNNQGGTFTANTEPIPKDCKSIKTRSGIEIGKGIGDNLEKERTIVKAREKGKEKIEGSECEAENNKDKERHYARFLDIFKKLQISLPFPEVLEQMPTYAKFMKEILTKKRSFHDEETIQLDAICSAIIQRTLPGRVKLPVTIGNVNVGKALIDLGSSINLIPLSVIERIGGLEIRGTRMTLQLADKTIKRPAGIAEDVLVRVDNEGAWRKHKKGG</sequence>